<gene>
    <name evidence="2" type="primary">AVEN_166645_1</name>
    <name evidence="2" type="ORF">CEXT_190951</name>
</gene>
<feature type="compositionally biased region" description="Low complexity" evidence="1">
    <location>
        <begin position="43"/>
        <end position="56"/>
    </location>
</feature>
<sequence>MHEPVGDLGAASEGPWQSGVDAGVIWMEKSVQEPEVSESQWNSVTTTTDSTTTQGSSMIMDTLTGVLTGTPGHGSQHLQPQLRHLQTAGERDGNLGPTPLKPSYPTVDIRLVNPSTRIKKEDEEGEGMEDDTLNTPVSTSADVSTFFCTDTTISDPVPITDMLDSESCQTLRSCDALLESYRMLWDSGPHISSVSDSTRDDVTRVT</sequence>
<feature type="compositionally biased region" description="Acidic residues" evidence="1">
    <location>
        <begin position="123"/>
        <end position="132"/>
    </location>
</feature>
<evidence type="ECO:0000256" key="1">
    <source>
        <dbReference type="SAM" id="MobiDB-lite"/>
    </source>
</evidence>
<evidence type="ECO:0000313" key="3">
    <source>
        <dbReference type="Proteomes" id="UP001054945"/>
    </source>
</evidence>
<dbReference type="EMBL" id="BPLR01006264">
    <property type="protein sequence ID" value="GIY08539.1"/>
    <property type="molecule type" value="Genomic_DNA"/>
</dbReference>
<dbReference type="Proteomes" id="UP001054945">
    <property type="component" value="Unassembled WGS sequence"/>
</dbReference>
<organism evidence="2 3">
    <name type="scientific">Caerostris extrusa</name>
    <name type="common">Bark spider</name>
    <name type="synonym">Caerostris bankana</name>
    <dbReference type="NCBI Taxonomy" id="172846"/>
    <lineage>
        <taxon>Eukaryota</taxon>
        <taxon>Metazoa</taxon>
        <taxon>Ecdysozoa</taxon>
        <taxon>Arthropoda</taxon>
        <taxon>Chelicerata</taxon>
        <taxon>Arachnida</taxon>
        <taxon>Araneae</taxon>
        <taxon>Araneomorphae</taxon>
        <taxon>Entelegynae</taxon>
        <taxon>Araneoidea</taxon>
        <taxon>Araneidae</taxon>
        <taxon>Caerostris</taxon>
    </lineage>
</organism>
<keyword evidence="3" id="KW-1185">Reference proteome</keyword>
<name>A0AAV4QGS3_CAEEX</name>
<reference evidence="2 3" key="1">
    <citation type="submission" date="2021-06" db="EMBL/GenBank/DDBJ databases">
        <title>Caerostris extrusa draft genome.</title>
        <authorList>
            <person name="Kono N."/>
            <person name="Arakawa K."/>
        </authorList>
    </citation>
    <scope>NUCLEOTIDE SEQUENCE [LARGE SCALE GENOMIC DNA]</scope>
</reference>
<feature type="region of interest" description="Disordered" evidence="1">
    <location>
        <begin position="34"/>
        <end position="56"/>
    </location>
</feature>
<proteinExistence type="predicted"/>
<evidence type="ECO:0000313" key="2">
    <source>
        <dbReference type="EMBL" id="GIY08539.1"/>
    </source>
</evidence>
<protein>
    <submittedName>
        <fullName evidence="2">Uncharacterized protein</fullName>
    </submittedName>
</protein>
<comment type="caution">
    <text evidence="2">The sequence shown here is derived from an EMBL/GenBank/DDBJ whole genome shotgun (WGS) entry which is preliminary data.</text>
</comment>
<feature type="region of interest" description="Disordered" evidence="1">
    <location>
        <begin position="113"/>
        <end position="138"/>
    </location>
</feature>
<accession>A0AAV4QGS3</accession>
<dbReference type="AlphaFoldDB" id="A0AAV4QGS3"/>